<keyword evidence="3" id="KW-0285">Flavoprotein</keyword>
<dbReference type="Gene3D" id="1.10.540.10">
    <property type="entry name" value="Acyl-CoA dehydrogenase/oxidase, N-terminal domain"/>
    <property type="match status" value="1"/>
</dbReference>
<dbReference type="Proteomes" id="UP000321805">
    <property type="component" value="Chromosome"/>
</dbReference>
<keyword evidence="5" id="KW-0560">Oxidoreductase</keyword>
<comment type="cofactor">
    <cofactor evidence="1">
        <name>FAD</name>
        <dbReference type="ChEBI" id="CHEBI:57692"/>
    </cofactor>
</comment>
<dbReference type="SUPFAM" id="SSF47203">
    <property type="entry name" value="Acyl-CoA dehydrogenase C-terminal domain-like"/>
    <property type="match status" value="1"/>
</dbReference>
<evidence type="ECO:0000256" key="1">
    <source>
        <dbReference type="ARBA" id="ARBA00001974"/>
    </source>
</evidence>
<evidence type="ECO:0000259" key="6">
    <source>
        <dbReference type="Pfam" id="PF00441"/>
    </source>
</evidence>
<dbReference type="InterPro" id="IPR037069">
    <property type="entry name" value="AcylCoA_DH/ox_N_sf"/>
</dbReference>
<evidence type="ECO:0000256" key="5">
    <source>
        <dbReference type="ARBA" id="ARBA00023002"/>
    </source>
</evidence>
<feature type="domain" description="Acyl-CoA dehydrogenase/oxidase C-terminal" evidence="6">
    <location>
        <begin position="219"/>
        <end position="351"/>
    </location>
</feature>
<comment type="similarity">
    <text evidence="2">Belongs to the acyl-CoA dehydrogenase family.</text>
</comment>
<dbReference type="Pfam" id="PF00441">
    <property type="entry name" value="Acyl-CoA_dh_1"/>
    <property type="match status" value="1"/>
</dbReference>
<accession>A0A5B8U278</accession>
<evidence type="ECO:0000313" key="9">
    <source>
        <dbReference type="Proteomes" id="UP000321805"/>
    </source>
</evidence>
<dbReference type="PANTHER" id="PTHR43884">
    <property type="entry name" value="ACYL-COA DEHYDROGENASE"/>
    <property type="match status" value="1"/>
</dbReference>
<dbReference type="InterPro" id="IPR009075">
    <property type="entry name" value="AcylCo_DH/oxidase_C"/>
</dbReference>
<dbReference type="RefSeq" id="WP_146917000.1">
    <property type="nucleotide sequence ID" value="NZ_CP042430.1"/>
</dbReference>
<evidence type="ECO:0000259" key="7">
    <source>
        <dbReference type="Pfam" id="PF02771"/>
    </source>
</evidence>
<keyword evidence="4" id="KW-0274">FAD</keyword>
<evidence type="ECO:0000256" key="2">
    <source>
        <dbReference type="ARBA" id="ARBA00009347"/>
    </source>
</evidence>
<dbReference type="GO" id="GO:0050660">
    <property type="term" value="F:flavin adenine dinucleotide binding"/>
    <property type="evidence" value="ECO:0007669"/>
    <property type="project" value="InterPro"/>
</dbReference>
<evidence type="ECO:0000313" key="8">
    <source>
        <dbReference type="EMBL" id="QEC47058.1"/>
    </source>
</evidence>
<protein>
    <submittedName>
        <fullName evidence="8">Acyl-CoA dehydrogenase</fullName>
    </submittedName>
</protein>
<dbReference type="InterPro" id="IPR036250">
    <property type="entry name" value="AcylCo_DH-like_C"/>
</dbReference>
<feature type="domain" description="Acyl-CoA dehydrogenase/oxidase N-terminal" evidence="7">
    <location>
        <begin position="17"/>
        <end position="92"/>
    </location>
</feature>
<sequence length="365" mass="37069">MTVRPITRDLQLPLSWEETVLREEAERWLARQPPTARARAAMERDDPFDPAVWAELAEMGWLGLLVPEAAGGAGGSVLDAALLMEAMGAALLPDPYLSTAVLGAVALRATQPDPLAALAAGTLRVAVSLGEGPVVTRDGGAPRATGSAAGVVGAVGADLLVLAAADEHGDALLVTAGPAAGGVARLVAEAALDPARPASTVVLDGPVELLAAGDEARAVVEEVVTVGAIAIAAELTGGAAHCLAETVAYAGTRTQFGRPIGAYQAVKHRCVDLLLEVEAARAAVRQAARLADAGAPDAPVLARAALLQASTAGIAAGEAAIQLHGGAGFTWEHDAHLYLRRARAAARMLGAGWRYRQSIALALGL</sequence>
<organism evidence="8 9">
    <name type="scientific">Baekduia soli</name>
    <dbReference type="NCBI Taxonomy" id="496014"/>
    <lineage>
        <taxon>Bacteria</taxon>
        <taxon>Bacillati</taxon>
        <taxon>Actinomycetota</taxon>
        <taxon>Thermoleophilia</taxon>
        <taxon>Solirubrobacterales</taxon>
        <taxon>Baekduiaceae</taxon>
        <taxon>Baekduia</taxon>
    </lineage>
</organism>
<proteinExistence type="inferred from homology"/>
<reference evidence="8 9" key="1">
    <citation type="journal article" date="2018" name="J. Microbiol.">
        <title>Baekduia soli gen. nov., sp. nov., a novel bacterium isolated from the soil of Baekdu Mountain and proposal of a novel family name, Baekduiaceae fam. nov.</title>
        <authorList>
            <person name="An D.S."/>
            <person name="Siddiqi M.Z."/>
            <person name="Kim K.H."/>
            <person name="Yu H.S."/>
            <person name="Im W.T."/>
        </authorList>
    </citation>
    <scope>NUCLEOTIDE SEQUENCE [LARGE SCALE GENOMIC DNA]</scope>
    <source>
        <strain evidence="8 9">BR7-21</strain>
    </source>
</reference>
<keyword evidence="9" id="KW-1185">Reference proteome</keyword>
<dbReference type="Gene3D" id="1.20.140.10">
    <property type="entry name" value="Butyryl-CoA Dehydrogenase, subunit A, domain 3"/>
    <property type="match status" value="1"/>
</dbReference>
<evidence type="ECO:0000256" key="4">
    <source>
        <dbReference type="ARBA" id="ARBA00022827"/>
    </source>
</evidence>
<name>A0A5B8U278_9ACTN</name>
<dbReference type="AlphaFoldDB" id="A0A5B8U278"/>
<dbReference type="Pfam" id="PF02771">
    <property type="entry name" value="Acyl-CoA_dh_N"/>
    <property type="match status" value="1"/>
</dbReference>
<dbReference type="KEGG" id="bsol:FSW04_05290"/>
<dbReference type="EMBL" id="CP042430">
    <property type="protein sequence ID" value="QEC47058.1"/>
    <property type="molecule type" value="Genomic_DNA"/>
</dbReference>
<dbReference type="PANTHER" id="PTHR43884:SF20">
    <property type="entry name" value="ACYL-COA DEHYDROGENASE FADE28"/>
    <property type="match status" value="1"/>
</dbReference>
<evidence type="ECO:0000256" key="3">
    <source>
        <dbReference type="ARBA" id="ARBA00022630"/>
    </source>
</evidence>
<dbReference type="GO" id="GO:0003995">
    <property type="term" value="F:acyl-CoA dehydrogenase activity"/>
    <property type="evidence" value="ECO:0007669"/>
    <property type="project" value="TreeGrafter"/>
</dbReference>
<dbReference type="SUPFAM" id="SSF56645">
    <property type="entry name" value="Acyl-CoA dehydrogenase NM domain-like"/>
    <property type="match status" value="1"/>
</dbReference>
<dbReference type="OrthoDB" id="8677713at2"/>
<dbReference type="InterPro" id="IPR009100">
    <property type="entry name" value="AcylCoA_DH/oxidase_NM_dom_sf"/>
</dbReference>
<dbReference type="InterPro" id="IPR013786">
    <property type="entry name" value="AcylCoA_DH/ox_N"/>
</dbReference>
<gene>
    <name evidence="8" type="ORF">FSW04_05290</name>
</gene>